<name>A0A1G1Y3A5_9BACT</name>
<evidence type="ECO:0008006" key="3">
    <source>
        <dbReference type="Google" id="ProtNLM"/>
    </source>
</evidence>
<organism evidence="1 2">
    <name type="scientific">Candidatus Buchananbacteria bacterium RIFCSPHIGHO2_01_FULL_46_12</name>
    <dbReference type="NCBI Taxonomy" id="1797536"/>
    <lineage>
        <taxon>Bacteria</taxon>
        <taxon>Candidatus Buchananiibacteriota</taxon>
    </lineage>
</organism>
<comment type="caution">
    <text evidence="1">The sequence shown here is derived from an EMBL/GenBank/DDBJ whole genome shotgun (WGS) entry which is preliminary data.</text>
</comment>
<dbReference type="Proteomes" id="UP000178432">
    <property type="component" value="Unassembled WGS sequence"/>
</dbReference>
<evidence type="ECO:0000313" key="2">
    <source>
        <dbReference type="Proteomes" id="UP000178432"/>
    </source>
</evidence>
<evidence type="ECO:0000313" key="1">
    <source>
        <dbReference type="EMBL" id="OGY46674.1"/>
    </source>
</evidence>
<reference evidence="1 2" key="1">
    <citation type="journal article" date="2016" name="Nat. Commun.">
        <title>Thousands of microbial genomes shed light on interconnected biogeochemical processes in an aquifer system.</title>
        <authorList>
            <person name="Anantharaman K."/>
            <person name="Brown C.T."/>
            <person name="Hug L.A."/>
            <person name="Sharon I."/>
            <person name="Castelle C.J."/>
            <person name="Probst A.J."/>
            <person name="Thomas B.C."/>
            <person name="Singh A."/>
            <person name="Wilkins M.J."/>
            <person name="Karaoz U."/>
            <person name="Brodie E.L."/>
            <person name="Williams K.H."/>
            <person name="Hubbard S.S."/>
            <person name="Banfield J.F."/>
        </authorList>
    </citation>
    <scope>NUCLEOTIDE SEQUENCE [LARGE SCALE GENOMIC DNA]</scope>
</reference>
<gene>
    <name evidence="1" type="ORF">A2663_04425</name>
</gene>
<dbReference type="AlphaFoldDB" id="A0A1G1Y3A5"/>
<proteinExistence type="predicted"/>
<sequence>MLKFSKKPLILTALTLALGLGLYGCGKLWPGTNTNQNANVNQNQNANLNTNATTTGGEIDTSDWQTYRNEEYGFGVKYPNNWILNELEKGVSIKYSKEWKFGMKEGFAPFSIIVMEENLQNFIKSYESDFLDGAPLTRIISQESYNLNEKLGTKLVGNNAVGINSYYIFITHNQKNYLISFNENEELQRAMLSTFYFLK</sequence>
<protein>
    <recommendedName>
        <fullName evidence="3">PsbP C-terminal domain-containing protein</fullName>
    </recommendedName>
</protein>
<accession>A0A1G1Y3A5</accession>
<dbReference type="PROSITE" id="PS51257">
    <property type="entry name" value="PROKAR_LIPOPROTEIN"/>
    <property type="match status" value="1"/>
</dbReference>
<dbReference type="EMBL" id="MHIF01000055">
    <property type="protein sequence ID" value="OGY46674.1"/>
    <property type="molecule type" value="Genomic_DNA"/>
</dbReference>